<accession>A0A673CSD8</accession>
<dbReference type="GO" id="GO:0005634">
    <property type="term" value="C:nucleus"/>
    <property type="evidence" value="ECO:0007669"/>
    <property type="project" value="UniProtKB-SubCell"/>
</dbReference>
<dbReference type="Pfam" id="PF04218">
    <property type="entry name" value="CENP-B_N"/>
    <property type="match status" value="1"/>
</dbReference>
<comment type="subcellular location">
    <subcellularLocation>
        <location evidence="1">Nucleus</location>
    </subcellularLocation>
</comment>
<dbReference type="InterPro" id="IPR009057">
    <property type="entry name" value="Homeodomain-like_sf"/>
</dbReference>
<protein>
    <recommendedName>
        <fullName evidence="5">HTH CENPB-type domain-containing protein</fullName>
    </recommendedName>
</protein>
<evidence type="ECO:0000256" key="1">
    <source>
        <dbReference type="ARBA" id="ARBA00004123"/>
    </source>
</evidence>
<dbReference type="PROSITE" id="PS51253">
    <property type="entry name" value="HTH_CENPB"/>
    <property type="match status" value="1"/>
</dbReference>
<keyword evidence="2" id="KW-0238">DNA-binding</keyword>
<dbReference type="SUPFAM" id="SSF46689">
    <property type="entry name" value="Homeodomain-like"/>
    <property type="match status" value="2"/>
</dbReference>
<dbReference type="InParanoid" id="A0A673CSD8"/>
<dbReference type="Proteomes" id="UP000472271">
    <property type="component" value="Chromosome 18"/>
</dbReference>
<reference evidence="6" key="3">
    <citation type="submission" date="2025-09" db="UniProtKB">
        <authorList>
            <consortium name="Ensembl"/>
        </authorList>
    </citation>
    <scope>IDENTIFICATION</scope>
</reference>
<evidence type="ECO:0000256" key="2">
    <source>
        <dbReference type="ARBA" id="ARBA00023125"/>
    </source>
</evidence>
<dbReference type="Ensembl" id="ENSSORT00005059897.1">
    <property type="protein sequence ID" value="ENSSORP00005058571.1"/>
    <property type="gene ID" value="ENSSORG00005025842.1"/>
</dbReference>
<reference evidence="6" key="2">
    <citation type="submission" date="2025-08" db="UniProtKB">
        <authorList>
            <consortium name="Ensembl"/>
        </authorList>
    </citation>
    <scope>IDENTIFICATION</scope>
</reference>
<proteinExistence type="predicted"/>
<dbReference type="SMART" id="SM00674">
    <property type="entry name" value="CENPB"/>
    <property type="match status" value="1"/>
</dbReference>
<evidence type="ECO:0000259" key="5">
    <source>
        <dbReference type="PROSITE" id="PS51253"/>
    </source>
</evidence>
<dbReference type="InterPro" id="IPR004875">
    <property type="entry name" value="DDE_SF_endonuclease_dom"/>
</dbReference>
<dbReference type="PANTHER" id="PTHR19303">
    <property type="entry name" value="TRANSPOSON"/>
    <property type="match status" value="1"/>
</dbReference>
<dbReference type="InterPro" id="IPR006600">
    <property type="entry name" value="HTH_CenpB_DNA-bd_dom"/>
</dbReference>
<name>A0A673CSD8_9TELE</name>
<gene>
    <name evidence="6" type="primary">LOC115438800</name>
</gene>
<feature type="region of interest" description="Disordered" evidence="4">
    <location>
        <begin position="549"/>
        <end position="594"/>
    </location>
</feature>
<reference evidence="6" key="1">
    <citation type="submission" date="2019-06" db="EMBL/GenBank/DDBJ databases">
        <authorList>
            <consortium name="Wellcome Sanger Institute Data Sharing"/>
        </authorList>
    </citation>
    <scope>NUCLEOTIDE SEQUENCE [LARGE SCALE GENOMIC DNA]</scope>
</reference>
<dbReference type="Pfam" id="PF03221">
    <property type="entry name" value="HTH_Tnp_Tc5"/>
    <property type="match status" value="1"/>
</dbReference>
<dbReference type="Pfam" id="PF03184">
    <property type="entry name" value="DDE_1"/>
    <property type="match status" value="1"/>
</dbReference>
<dbReference type="InterPro" id="IPR050863">
    <property type="entry name" value="CenT-Element_Derived"/>
</dbReference>
<evidence type="ECO:0000313" key="6">
    <source>
        <dbReference type="Ensembl" id="ENSSORP00005058571.1"/>
    </source>
</evidence>
<dbReference type="Gene3D" id="1.10.10.60">
    <property type="entry name" value="Homeodomain-like"/>
    <property type="match status" value="2"/>
</dbReference>
<evidence type="ECO:0000313" key="7">
    <source>
        <dbReference type="Proteomes" id="UP000472271"/>
    </source>
</evidence>
<organism evidence="6 7">
    <name type="scientific">Sphaeramia orbicularis</name>
    <name type="common">orbiculate cardinalfish</name>
    <dbReference type="NCBI Taxonomy" id="375764"/>
    <lineage>
        <taxon>Eukaryota</taxon>
        <taxon>Metazoa</taxon>
        <taxon>Chordata</taxon>
        <taxon>Craniata</taxon>
        <taxon>Vertebrata</taxon>
        <taxon>Euteleostomi</taxon>
        <taxon>Actinopterygii</taxon>
        <taxon>Neopterygii</taxon>
        <taxon>Teleostei</taxon>
        <taxon>Neoteleostei</taxon>
        <taxon>Acanthomorphata</taxon>
        <taxon>Gobiaria</taxon>
        <taxon>Kurtiformes</taxon>
        <taxon>Apogonoidei</taxon>
        <taxon>Apogonidae</taxon>
        <taxon>Apogoninae</taxon>
        <taxon>Sphaeramia</taxon>
    </lineage>
</organism>
<dbReference type="InterPro" id="IPR007889">
    <property type="entry name" value="HTH_Psq"/>
</dbReference>
<keyword evidence="3" id="KW-0539">Nucleus</keyword>
<evidence type="ECO:0000256" key="4">
    <source>
        <dbReference type="SAM" id="MobiDB-lite"/>
    </source>
</evidence>
<keyword evidence="7" id="KW-1185">Reference proteome</keyword>
<feature type="domain" description="HTH CENPB-type" evidence="5">
    <location>
        <begin position="77"/>
        <end position="156"/>
    </location>
</feature>
<sequence length="594" mass="67068">MAPKKKAGSSSDAGPAKRKAITMETKLDIIKRSEKGETPTNIGTALGFSRSTVATIIKDKARILDHVKGSAPMKATVITKQRSSILIEMEKLLMLWIEDQNQRRLSISLMLIQEKARCIFQTLKEQKGKDAEKEEFTASKGWFMRFKARANLHNLKVQGEAASADEMAAKAFPGDLAKIIQEGGYLAEQVFNVDETGLFWKRLPSRTDISKEEKTALGHKVGKERLTLLLGGNAAGDFKLKPLLVYLAENPRALKGIWKSILPVIWKSNRKAWVTLAIFEDWFTYHFVPAVERYCAVKGIPFKVLLLLDNAPGHPPTLGDFHPNVKVVYLPPNTTSLLQPMDQGVIASFKAYYLRRTMAQALDRTENQENFNLKDFWRGYNIRDAIKNIANAWNEVKQTNMNGVWKKLCPQFVNDFHGFEETCESVIRTIVQISRRLDLELETDDITELLDSHGEELSSEDLIELEKQMIKEDESIETPEPRHFTTKGLAEAFSLLEQAMARFEAEDPNMERFLKASRGVMDSVRCYREIWEEKRKISFQTDISKYFTKVERPVEPVPSTSTEYPAPATPPDNPDSPAAALTASPPSSPATSQQ</sequence>
<feature type="compositionally biased region" description="Low complexity" evidence="4">
    <location>
        <begin position="575"/>
        <end position="594"/>
    </location>
</feature>
<dbReference type="AlphaFoldDB" id="A0A673CSD8"/>
<dbReference type="PANTHER" id="PTHR19303:SF26">
    <property type="entry name" value="TIGGER TRANSPOSABLE ELEMENT-DERIVED PROTEIN 1"/>
    <property type="match status" value="1"/>
</dbReference>
<dbReference type="GO" id="GO:0003677">
    <property type="term" value="F:DNA binding"/>
    <property type="evidence" value="ECO:0007669"/>
    <property type="project" value="UniProtKB-KW"/>
</dbReference>
<evidence type="ECO:0000256" key="3">
    <source>
        <dbReference type="ARBA" id="ARBA00023242"/>
    </source>
</evidence>